<dbReference type="EMBL" id="CP093343">
    <property type="protein sequence ID" value="WOG82379.1"/>
    <property type="molecule type" value="Genomic_DNA"/>
</dbReference>
<sequence>MFVKRRGEKFTILIVYVDDIVITSNDTYEIADVKQRLASEFEMKELGKLQYFLGIEVSRYSGLLGYRPADSPIEANHKLCGDVGGIDDRLQYQRLVGRLIYLSHTRPDIEYTVGVVSRYMHDPSQPHLDELYIILRYLKVAPEKEVMFTKNNHLGVESYTDDVDWTGCLDDRRSTSGYCTFFAGNLDTW</sequence>
<dbReference type="Proteomes" id="UP000077755">
    <property type="component" value="Chromosome 1"/>
</dbReference>
<organism evidence="2 3">
    <name type="scientific">Daucus carota subsp. sativus</name>
    <name type="common">Carrot</name>
    <dbReference type="NCBI Taxonomy" id="79200"/>
    <lineage>
        <taxon>Eukaryota</taxon>
        <taxon>Viridiplantae</taxon>
        <taxon>Streptophyta</taxon>
        <taxon>Embryophyta</taxon>
        <taxon>Tracheophyta</taxon>
        <taxon>Spermatophyta</taxon>
        <taxon>Magnoliopsida</taxon>
        <taxon>eudicotyledons</taxon>
        <taxon>Gunneridae</taxon>
        <taxon>Pentapetalae</taxon>
        <taxon>asterids</taxon>
        <taxon>campanulids</taxon>
        <taxon>Apiales</taxon>
        <taxon>Apiaceae</taxon>
        <taxon>Apioideae</taxon>
        <taxon>Scandiceae</taxon>
        <taxon>Daucinae</taxon>
        <taxon>Daucus</taxon>
        <taxon>Daucus sect. Daucus</taxon>
    </lineage>
</organism>
<protein>
    <recommendedName>
        <fullName evidence="1">Reverse transcriptase Ty1/copia-type domain-containing protein</fullName>
    </recommendedName>
</protein>
<evidence type="ECO:0000313" key="2">
    <source>
        <dbReference type="EMBL" id="WOG82379.1"/>
    </source>
</evidence>
<dbReference type="PANTHER" id="PTHR11439">
    <property type="entry name" value="GAG-POL-RELATED RETROTRANSPOSON"/>
    <property type="match status" value="1"/>
</dbReference>
<reference evidence="2" key="1">
    <citation type="journal article" date="2016" name="Nat. Genet.">
        <title>A high-quality carrot genome assembly provides new insights into carotenoid accumulation and asterid genome evolution.</title>
        <authorList>
            <person name="Iorizzo M."/>
            <person name="Ellison S."/>
            <person name="Senalik D."/>
            <person name="Zeng P."/>
            <person name="Satapoomin P."/>
            <person name="Huang J."/>
            <person name="Bowman M."/>
            <person name="Iovene M."/>
            <person name="Sanseverino W."/>
            <person name="Cavagnaro P."/>
            <person name="Yildiz M."/>
            <person name="Macko-Podgorni A."/>
            <person name="Moranska E."/>
            <person name="Grzebelus E."/>
            <person name="Grzebelus D."/>
            <person name="Ashrafi H."/>
            <person name="Zheng Z."/>
            <person name="Cheng S."/>
            <person name="Spooner D."/>
            <person name="Van Deynze A."/>
            <person name="Simon P."/>
        </authorList>
    </citation>
    <scope>NUCLEOTIDE SEQUENCE</scope>
    <source>
        <tissue evidence="2">Leaf</tissue>
    </source>
</reference>
<proteinExistence type="predicted"/>
<dbReference type="InterPro" id="IPR043502">
    <property type="entry name" value="DNA/RNA_pol_sf"/>
</dbReference>
<evidence type="ECO:0000259" key="1">
    <source>
        <dbReference type="Pfam" id="PF07727"/>
    </source>
</evidence>
<dbReference type="SUPFAM" id="SSF56672">
    <property type="entry name" value="DNA/RNA polymerases"/>
    <property type="match status" value="1"/>
</dbReference>
<dbReference type="AlphaFoldDB" id="A0AAF1AFK9"/>
<dbReference type="InterPro" id="IPR013103">
    <property type="entry name" value="RVT_2"/>
</dbReference>
<feature type="domain" description="Reverse transcriptase Ty1/copia-type" evidence="1">
    <location>
        <begin position="1"/>
        <end position="62"/>
    </location>
</feature>
<gene>
    <name evidence="2" type="ORF">DCAR_0101543</name>
</gene>
<evidence type="ECO:0000313" key="3">
    <source>
        <dbReference type="Proteomes" id="UP000077755"/>
    </source>
</evidence>
<dbReference type="PANTHER" id="PTHR11439:SF467">
    <property type="entry name" value="INTEGRASE CATALYTIC DOMAIN-CONTAINING PROTEIN"/>
    <property type="match status" value="1"/>
</dbReference>
<accession>A0AAF1AFK9</accession>
<dbReference type="Pfam" id="PF07727">
    <property type="entry name" value="RVT_2"/>
    <property type="match status" value="1"/>
</dbReference>
<keyword evidence="3" id="KW-1185">Reference proteome</keyword>
<reference evidence="2" key="2">
    <citation type="submission" date="2022-03" db="EMBL/GenBank/DDBJ databases">
        <title>Draft title - Genomic analysis of global carrot germplasm unveils the trajectory of domestication and the origin of high carotenoid orange carrot.</title>
        <authorList>
            <person name="Iorizzo M."/>
            <person name="Ellison S."/>
            <person name="Senalik D."/>
            <person name="Macko-Podgorni A."/>
            <person name="Grzebelus D."/>
            <person name="Bostan H."/>
            <person name="Rolling W."/>
            <person name="Curaba J."/>
            <person name="Simon P."/>
        </authorList>
    </citation>
    <scope>NUCLEOTIDE SEQUENCE</scope>
    <source>
        <tissue evidence="2">Leaf</tissue>
    </source>
</reference>
<name>A0AAF1AFK9_DAUCS</name>
<dbReference type="KEGG" id="dcr:108219545"/>